<feature type="compositionally biased region" description="Gly residues" evidence="5">
    <location>
        <begin position="20"/>
        <end position="37"/>
    </location>
</feature>
<evidence type="ECO:0000259" key="9">
    <source>
        <dbReference type="Pfam" id="PF25145"/>
    </source>
</evidence>
<feature type="region of interest" description="Disordered" evidence="5">
    <location>
        <begin position="122"/>
        <end position="148"/>
    </location>
</feature>
<feature type="region of interest" description="Disordered" evidence="5">
    <location>
        <begin position="59"/>
        <end position="78"/>
    </location>
</feature>
<evidence type="ECO:0000256" key="3">
    <source>
        <dbReference type="ARBA" id="ARBA00022989"/>
    </source>
</evidence>
<evidence type="ECO:0000259" key="7">
    <source>
        <dbReference type="Pfam" id="PF01957"/>
    </source>
</evidence>
<evidence type="ECO:0000259" key="8">
    <source>
        <dbReference type="Pfam" id="PF24961"/>
    </source>
</evidence>
<protein>
    <submittedName>
        <fullName evidence="10">Uncharacterized protein</fullName>
    </submittedName>
</protein>
<evidence type="ECO:0000313" key="10">
    <source>
        <dbReference type="EMBL" id="AUX45110.1"/>
    </source>
</evidence>
<sequence length="592" mass="60603">MAHGAIRGVRPRPARVVRRPGGGSRGRGMAGMGWGGGSRDDPGGDRARGIVARRRALTSPRRFQRKPRRCGARRGPRRRHREWGLTGIGRVLGRSAAGRAIALLALAAAMILCRAARGEAQPAASAGEPGGRAAEHAPAPPGPRPLPPIPGAGRVTVVAIAGAVDLGLSPFLARVVAAQGEGDLLVLDINTLGGRVDAALAIRDALLRARGRTICWVNPRAISAGALIALACDAIAVAPGATIGAATPVQIGEGGGMQPVAEKVVSYMRKEMRATAEAKGRRGDIAEAMVDADVEVPGLDEKGKLLTLDGAQALAWGFAEVQAGSEAELFRALGRAPPGEIARPRPSVAEELARFLSDPAFAGILMTLGMLGVLLELYSPGHGVSLAVGFTCLALFFFGHHVVKLAGWEEIALFVAGAVLIAVEIFVPGHVAPGVAGALCVAGALILALIDLERVPVDVAWHAGWLPRALASVSVSLAATAALAVVAARLAPRTRLGRRLVLDAAIRGVAVGAPSGGAAAPASRVGQIGAAATDLRPSGKVVLDGRRVEALSELGYVEAGTRVRVIRADAGRVVVRALGSGMDDNAGEEGRA</sequence>
<feature type="domain" description="NfeD-like C-terminal" evidence="7">
    <location>
        <begin position="525"/>
        <end position="576"/>
    </location>
</feature>
<dbReference type="InterPro" id="IPR056739">
    <property type="entry name" value="NfeD_membrane"/>
</dbReference>
<feature type="region of interest" description="Disordered" evidence="5">
    <location>
        <begin position="1"/>
        <end position="45"/>
    </location>
</feature>
<name>A0A2L0F0N3_SORCE</name>
<comment type="subcellular location">
    <subcellularLocation>
        <location evidence="1">Membrane</location>
        <topology evidence="1">Multi-pass membrane protein</topology>
    </subcellularLocation>
</comment>
<keyword evidence="4 6" id="KW-0472">Membrane</keyword>
<dbReference type="CDD" id="cd07021">
    <property type="entry name" value="Clp_protease_NfeD_like"/>
    <property type="match status" value="1"/>
</dbReference>
<dbReference type="InterPro" id="IPR029045">
    <property type="entry name" value="ClpP/crotonase-like_dom_sf"/>
</dbReference>
<accession>A0A2L0F0N3</accession>
<feature type="domain" description="NfeD1b N-terminal" evidence="9">
    <location>
        <begin position="155"/>
        <end position="334"/>
    </location>
</feature>
<dbReference type="AlphaFoldDB" id="A0A2L0F0N3"/>
<dbReference type="Gene3D" id="3.90.226.10">
    <property type="entry name" value="2-enoyl-CoA Hydratase, Chain A, domain 1"/>
    <property type="match status" value="1"/>
</dbReference>
<feature type="transmembrane region" description="Helical" evidence="6">
    <location>
        <begin position="408"/>
        <end position="427"/>
    </location>
</feature>
<keyword evidence="2 6" id="KW-0812">Transmembrane</keyword>
<dbReference type="InterPro" id="IPR012340">
    <property type="entry name" value="NA-bd_OB-fold"/>
</dbReference>
<dbReference type="InterPro" id="IPR056738">
    <property type="entry name" value="NfeD1b_N"/>
</dbReference>
<organism evidence="10 11">
    <name type="scientific">Sorangium cellulosum</name>
    <name type="common">Polyangium cellulosum</name>
    <dbReference type="NCBI Taxonomy" id="56"/>
    <lineage>
        <taxon>Bacteria</taxon>
        <taxon>Pseudomonadati</taxon>
        <taxon>Myxococcota</taxon>
        <taxon>Polyangia</taxon>
        <taxon>Polyangiales</taxon>
        <taxon>Polyangiaceae</taxon>
        <taxon>Sorangium</taxon>
    </lineage>
</organism>
<evidence type="ECO:0000256" key="6">
    <source>
        <dbReference type="SAM" id="Phobius"/>
    </source>
</evidence>
<evidence type="ECO:0000256" key="5">
    <source>
        <dbReference type="SAM" id="MobiDB-lite"/>
    </source>
</evidence>
<dbReference type="Gene3D" id="2.40.50.140">
    <property type="entry name" value="Nucleic acid-binding proteins"/>
    <property type="match status" value="1"/>
</dbReference>
<dbReference type="Proteomes" id="UP000238348">
    <property type="component" value="Chromosome"/>
</dbReference>
<gene>
    <name evidence="10" type="ORF">SOCE26_065910</name>
</gene>
<dbReference type="PANTHER" id="PTHR33507">
    <property type="entry name" value="INNER MEMBRANE PROTEIN YBBJ"/>
    <property type="match status" value="1"/>
</dbReference>
<evidence type="ECO:0000256" key="1">
    <source>
        <dbReference type="ARBA" id="ARBA00004141"/>
    </source>
</evidence>
<evidence type="ECO:0000256" key="2">
    <source>
        <dbReference type="ARBA" id="ARBA00022692"/>
    </source>
</evidence>
<feature type="transmembrane region" description="Helical" evidence="6">
    <location>
        <begin position="470"/>
        <end position="491"/>
    </location>
</feature>
<keyword evidence="3 6" id="KW-1133">Transmembrane helix</keyword>
<dbReference type="PANTHER" id="PTHR33507:SF3">
    <property type="entry name" value="INNER MEMBRANE PROTEIN YBBJ"/>
    <property type="match status" value="1"/>
</dbReference>
<dbReference type="InterPro" id="IPR002810">
    <property type="entry name" value="NfeD-like_C"/>
</dbReference>
<dbReference type="GO" id="GO:0005886">
    <property type="term" value="C:plasma membrane"/>
    <property type="evidence" value="ECO:0007669"/>
    <property type="project" value="TreeGrafter"/>
</dbReference>
<dbReference type="Pfam" id="PF25145">
    <property type="entry name" value="NfeD1b_N"/>
    <property type="match status" value="1"/>
</dbReference>
<feature type="compositionally biased region" description="Pro residues" evidence="5">
    <location>
        <begin position="138"/>
        <end position="148"/>
    </location>
</feature>
<feature type="transmembrane region" description="Helical" evidence="6">
    <location>
        <begin position="434"/>
        <end position="450"/>
    </location>
</feature>
<evidence type="ECO:0000256" key="4">
    <source>
        <dbReference type="ARBA" id="ARBA00023136"/>
    </source>
</evidence>
<dbReference type="EMBL" id="CP012673">
    <property type="protein sequence ID" value="AUX45110.1"/>
    <property type="molecule type" value="Genomic_DNA"/>
</dbReference>
<dbReference type="SUPFAM" id="SSF52096">
    <property type="entry name" value="ClpP/crotonase"/>
    <property type="match status" value="1"/>
</dbReference>
<feature type="transmembrane region" description="Helical" evidence="6">
    <location>
        <begin position="384"/>
        <end position="402"/>
    </location>
</feature>
<feature type="compositionally biased region" description="Basic residues" evidence="5">
    <location>
        <begin position="9"/>
        <end position="18"/>
    </location>
</feature>
<dbReference type="InterPro" id="IPR052165">
    <property type="entry name" value="Membrane_assoc_protease"/>
</dbReference>
<evidence type="ECO:0000313" key="11">
    <source>
        <dbReference type="Proteomes" id="UP000238348"/>
    </source>
</evidence>
<feature type="domain" description="NfeD integral membrane" evidence="8">
    <location>
        <begin position="361"/>
        <end position="487"/>
    </location>
</feature>
<dbReference type="Pfam" id="PF01957">
    <property type="entry name" value="NfeD"/>
    <property type="match status" value="1"/>
</dbReference>
<dbReference type="Pfam" id="PF24961">
    <property type="entry name" value="NfeD_membrane"/>
    <property type="match status" value="1"/>
</dbReference>
<reference evidence="10 11" key="1">
    <citation type="submission" date="2015-09" db="EMBL/GenBank/DDBJ databases">
        <title>Sorangium comparison.</title>
        <authorList>
            <person name="Zaburannyi N."/>
            <person name="Bunk B."/>
            <person name="Overmann J."/>
            <person name="Mueller R."/>
        </authorList>
    </citation>
    <scope>NUCLEOTIDE SEQUENCE [LARGE SCALE GENOMIC DNA]</scope>
    <source>
        <strain evidence="10 11">So ce26</strain>
    </source>
</reference>
<proteinExistence type="predicted"/>